<proteinExistence type="predicted"/>
<evidence type="ECO:0000313" key="2">
    <source>
        <dbReference type="Proteomes" id="UP000805193"/>
    </source>
</evidence>
<evidence type="ECO:0000313" key="1">
    <source>
        <dbReference type="EMBL" id="KAG0432645.1"/>
    </source>
</evidence>
<keyword evidence="2" id="KW-1185">Reference proteome</keyword>
<dbReference type="EMBL" id="JABSTQ010009129">
    <property type="protein sequence ID" value="KAG0432645.1"/>
    <property type="molecule type" value="Genomic_DNA"/>
</dbReference>
<organism evidence="1 2">
    <name type="scientific">Ixodes persulcatus</name>
    <name type="common">Taiga tick</name>
    <dbReference type="NCBI Taxonomy" id="34615"/>
    <lineage>
        <taxon>Eukaryota</taxon>
        <taxon>Metazoa</taxon>
        <taxon>Ecdysozoa</taxon>
        <taxon>Arthropoda</taxon>
        <taxon>Chelicerata</taxon>
        <taxon>Arachnida</taxon>
        <taxon>Acari</taxon>
        <taxon>Parasitiformes</taxon>
        <taxon>Ixodida</taxon>
        <taxon>Ixodoidea</taxon>
        <taxon>Ixodidae</taxon>
        <taxon>Ixodinae</taxon>
        <taxon>Ixodes</taxon>
    </lineage>
</organism>
<reference evidence="1 2" key="1">
    <citation type="journal article" date="2020" name="Cell">
        <title>Large-Scale Comparative Analyses of Tick Genomes Elucidate Their Genetic Diversity and Vector Capacities.</title>
        <authorList>
            <consortium name="Tick Genome and Microbiome Consortium (TIGMIC)"/>
            <person name="Jia N."/>
            <person name="Wang J."/>
            <person name="Shi W."/>
            <person name="Du L."/>
            <person name="Sun Y."/>
            <person name="Zhan W."/>
            <person name="Jiang J.F."/>
            <person name="Wang Q."/>
            <person name="Zhang B."/>
            <person name="Ji P."/>
            <person name="Bell-Sakyi L."/>
            <person name="Cui X.M."/>
            <person name="Yuan T.T."/>
            <person name="Jiang B.G."/>
            <person name="Yang W.F."/>
            <person name="Lam T.T."/>
            <person name="Chang Q.C."/>
            <person name="Ding S.J."/>
            <person name="Wang X.J."/>
            <person name="Zhu J.G."/>
            <person name="Ruan X.D."/>
            <person name="Zhao L."/>
            <person name="Wei J.T."/>
            <person name="Ye R.Z."/>
            <person name="Que T.C."/>
            <person name="Du C.H."/>
            <person name="Zhou Y.H."/>
            <person name="Cheng J.X."/>
            <person name="Dai P.F."/>
            <person name="Guo W.B."/>
            <person name="Han X.H."/>
            <person name="Huang E.J."/>
            <person name="Li L.F."/>
            <person name="Wei W."/>
            <person name="Gao Y.C."/>
            <person name="Liu J.Z."/>
            <person name="Shao H.Z."/>
            <person name="Wang X."/>
            <person name="Wang C.C."/>
            <person name="Yang T.C."/>
            <person name="Huo Q.B."/>
            <person name="Li W."/>
            <person name="Chen H.Y."/>
            <person name="Chen S.E."/>
            <person name="Zhou L.G."/>
            <person name="Ni X.B."/>
            <person name="Tian J.H."/>
            <person name="Sheng Y."/>
            <person name="Liu T."/>
            <person name="Pan Y.S."/>
            <person name="Xia L.Y."/>
            <person name="Li J."/>
            <person name="Zhao F."/>
            <person name="Cao W.C."/>
        </authorList>
    </citation>
    <scope>NUCLEOTIDE SEQUENCE [LARGE SCALE GENOMIC DNA]</scope>
    <source>
        <strain evidence="1">Iper-2018</strain>
    </source>
</reference>
<accession>A0AC60QEV6</accession>
<gene>
    <name evidence="1" type="ORF">HPB47_020655</name>
</gene>
<dbReference type="Proteomes" id="UP000805193">
    <property type="component" value="Unassembled WGS sequence"/>
</dbReference>
<comment type="caution">
    <text evidence="1">The sequence shown here is derived from an EMBL/GenBank/DDBJ whole genome shotgun (WGS) entry which is preliminary data.</text>
</comment>
<name>A0AC60QEV6_IXOPE</name>
<sequence length="412" mass="45858">MPSVPKKPQGQSGQADKAGKADKADNDKSDDYNKSEGTDTKEKSGKSDSGSQDNSDDKTSSKTQSQSKSKDKSREKSPEKGHGKSSDKDGSHEKSSSKTQSKSQDRSQENNPEKSKDKKQKSKESDKKGDEKDTPEEGSLHEVSQQHGDVKSETAGPDRGIEGISALPEMHALRLMYENNASQENSVWRDDQRLSERVRAGPDRGIEGISALPEMHALRLMYENAMLNVRNRQLQWLVSELKQEHLITVHQVGQLRKRRGLYTGPAAPAVDRAVSATLIGTDGATVASSGVRLDESRYANLTAVVVNIEDNCRRVQVCVTAHPNWDVHSIALHCDLDGRLYRIEDFRHELKRTAVLTAVVALGAFQMNRVWLATLRTPEAKERLVRFKELKVKDLRCVVIDPSCTKVRVRLR</sequence>
<protein>
    <submittedName>
        <fullName evidence="1">Uncharacterized protein</fullName>
    </submittedName>
</protein>